<name>A0A1N7JBN9_9GAMM</name>
<dbReference type="NCBIfam" id="TIGR03170">
    <property type="entry name" value="flgA_cterm"/>
    <property type="match status" value="1"/>
</dbReference>
<evidence type="ECO:0000259" key="8">
    <source>
        <dbReference type="SMART" id="SM00858"/>
    </source>
</evidence>
<dbReference type="CDD" id="cd11614">
    <property type="entry name" value="SAF_CpaB_FlgA_like"/>
    <property type="match status" value="1"/>
</dbReference>
<keyword evidence="9" id="KW-0282">Flagellum</keyword>
<reference evidence="10" key="1">
    <citation type="submission" date="2017-01" db="EMBL/GenBank/DDBJ databases">
        <authorList>
            <person name="Varghese N."/>
            <person name="Submissions S."/>
        </authorList>
    </citation>
    <scope>NUCLEOTIDE SEQUENCE [LARGE SCALE GENOMIC DNA]</scope>
    <source>
        <strain evidence="10">DSM 22306</strain>
    </source>
</reference>
<dbReference type="AlphaFoldDB" id="A0A1N7JBN9"/>
<comment type="subcellular location">
    <subcellularLocation>
        <location evidence="1 7">Periplasm</location>
    </subcellularLocation>
</comment>
<evidence type="ECO:0000313" key="10">
    <source>
        <dbReference type="Proteomes" id="UP000185999"/>
    </source>
</evidence>
<evidence type="ECO:0000313" key="9">
    <source>
        <dbReference type="EMBL" id="SIS46681.1"/>
    </source>
</evidence>
<evidence type="ECO:0000256" key="5">
    <source>
        <dbReference type="ARBA" id="ARBA00022764"/>
    </source>
</evidence>
<organism evidence="9 10">
    <name type="scientific">Neptunomonas antarctica</name>
    <dbReference type="NCBI Taxonomy" id="619304"/>
    <lineage>
        <taxon>Bacteria</taxon>
        <taxon>Pseudomonadati</taxon>
        <taxon>Pseudomonadota</taxon>
        <taxon>Gammaproteobacteria</taxon>
        <taxon>Oceanospirillales</taxon>
        <taxon>Oceanospirillaceae</taxon>
        <taxon>Neptunomonas</taxon>
    </lineage>
</organism>
<dbReference type="InterPro" id="IPR039246">
    <property type="entry name" value="Flagellar_FlgA"/>
</dbReference>
<evidence type="ECO:0000256" key="1">
    <source>
        <dbReference type="ARBA" id="ARBA00004418"/>
    </source>
</evidence>
<dbReference type="GO" id="GO:0042597">
    <property type="term" value="C:periplasmic space"/>
    <property type="evidence" value="ECO:0007669"/>
    <property type="project" value="UniProtKB-SubCell"/>
</dbReference>
<keyword evidence="10" id="KW-1185">Reference proteome</keyword>
<feature type="domain" description="SAF" evidence="8">
    <location>
        <begin position="109"/>
        <end position="171"/>
    </location>
</feature>
<protein>
    <recommendedName>
        <fullName evidence="3 7">Flagella basal body P-ring formation protein FlgA</fullName>
    </recommendedName>
</protein>
<evidence type="ECO:0000256" key="2">
    <source>
        <dbReference type="ARBA" id="ARBA00010474"/>
    </source>
</evidence>
<dbReference type="InterPro" id="IPR013974">
    <property type="entry name" value="SAF"/>
</dbReference>
<keyword evidence="9" id="KW-0969">Cilium</keyword>
<dbReference type="InterPro" id="IPR041231">
    <property type="entry name" value="FlgA_N"/>
</dbReference>
<dbReference type="Gene3D" id="2.30.30.760">
    <property type="match status" value="1"/>
</dbReference>
<dbReference type="EMBL" id="FTOE01000001">
    <property type="protein sequence ID" value="SIS46681.1"/>
    <property type="molecule type" value="Genomic_DNA"/>
</dbReference>
<dbReference type="PANTHER" id="PTHR36307:SF1">
    <property type="entry name" value="FLAGELLA BASAL BODY P-RING FORMATION PROTEIN FLGA"/>
    <property type="match status" value="1"/>
</dbReference>
<accession>A0A1N7JBN9</accession>
<dbReference type="InterPro" id="IPR017585">
    <property type="entry name" value="SAF_FlgA"/>
</dbReference>
<dbReference type="GO" id="GO:0044780">
    <property type="term" value="P:bacterial-type flagellum assembly"/>
    <property type="evidence" value="ECO:0007669"/>
    <property type="project" value="InterPro"/>
</dbReference>
<sequence>MSFFRIIPVIGTLFILLSTYLFSTQCAAESLQSIVETRLYSHFTAKTPGSDINIVVNDINDQINSKKCEKFTIPLPDKLPSGGRLSLRVNCNEPEKWMVYVSARVDIFALVAVVKRPILKGSRLRAADVYFTRQNTSSLNQGYFTKPERLINLTARRSIPAGTLLTANMLLIPELIQRGDIVIIEIVIGSLSVRTQGTALQSGKQGEQIKVLNNKSQREIHAYVQSRGVVSVSP</sequence>
<evidence type="ECO:0000256" key="6">
    <source>
        <dbReference type="ARBA" id="ARBA00025643"/>
    </source>
</evidence>
<gene>
    <name evidence="9" type="ORF">SAMN05421760_101903</name>
</gene>
<evidence type="ECO:0000256" key="4">
    <source>
        <dbReference type="ARBA" id="ARBA00022729"/>
    </source>
</evidence>
<comment type="similarity">
    <text evidence="2 7">Belongs to the FlgA family.</text>
</comment>
<keyword evidence="4" id="KW-0732">Signal</keyword>
<comment type="function">
    <text evidence="6 7">Involved in the assembly process of the P-ring formation. It may associate with FlgF on the rod constituting a structure essential for the P-ring assembly or may act as a modulator protein for the P-ring assembly.</text>
</comment>
<dbReference type="Pfam" id="PF17656">
    <property type="entry name" value="ChapFlgA_N"/>
    <property type="match status" value="1"/>
</dbReference>
<dbReference type="Proteomes" id="UP000185999">
    <property type="component" value="Unassembled WGS sequence"/>
</dbReference>
<dbReference type="PANTHER" id="PTHR36307">
    <property type="entry name" value="FLAGELLA BASAL BODY P-RING FORMATION PROTEIN FLGA"/>
    <property type="match status" value="1"/>
</dbReference>
<dbReference type="Gene3D" id="3.90.1210.10">
    <property type="entry name" value="Antifreeze-like/N-acetylneuraminic acid synthase C-terminal domain"/>
    <property type="match status" value="1"/>
</dbReference>
<keyword evidence="7" id="KW-1005">Bacterial flagellum biogenesis</keyword>
<evidence type="ECO:0000256" key="7">
    <source>
        <dbReference type="RuleBase" id="RU362063"/>
    </source>
</evidence>
<dbReference type="STRING" id="619304.SAMN05421760_101903"/>
<dbReference type="RefSeq" id="WP_054343039.1">
    <property type="nucleotide sequence ID" value="NZ_FTOE01000001.1"/>
</dbReference>
<keyword evidence="9" id="KW-0966">Cell projection</keyword>
<evidence type="ECO:0000256" key="3">
    <source>
        <dbReference type="ARBA" id="ARBA00014754"/>
    </source>
</evidence>
<proteinExistence type="inferred from homology"/>
<dbReference type="Pfam" id="PF13144">
    <property type="entry name" value="ChapFlgA"/>
    <property type="match status" value="1"/>
</dbReference>
<dbReference type="SMART" id="SM00858">
    <property type="entry name" value="SAF"/>
    <property type="match status" value="1"/>
</dbReference>
<keyword evidence="5 7" id="KW-0574">Periplasm</keyword>